<dbReference type="InterPro" id="IPR048846">
    <property type="entry name" value="PaaX-like_central"/>
</dbReference>
<proteinExistence type="predicted"/>
<dbReference type="Pfam" id="PF07848">
    <property type="entry name" value="PaaX"/>
    <property type="match status" value="1"/>
</dbReference>
<feature type="domain" description="Transcriptional repressor PaaX-like N-terminal" evidence="1">
    <location>
        <begin position="13"/>
        <end position="78"/>
    </location>
</feature>
<evidence type="ECO:0000259" key="3">
    <source>
        <dbReference type="Pfam" id="PF20803"/>
    </source>
</evidence>
<dbReference type="Pfam" id="PF08223">
    <property type="entry name" value="PaaX_C"/>
    <property type="match status" value="1"/>
</dbReference>
<dbReference type="Gene3D" id="1.20.58.1460">
    <property type="match status" value="1"/>
</dbReference>
<feature type="domain" description="Transcriptional repressor PaaX-like central Cas2-like" evidence="3">
    <location>
        <begin position="101"/>
        <end position="171"/>
    </location>
</feature>
<keyword evidence="5" id="KW-1185">Reference proteome</keyword>
<comment type="caution">
    <text evidence="4">The sequence shown here is derived from an EMBL/GenBank/DDBJ whole genome shotgun (WGS) entry which is preliminary data.</text>
</comment>
<dbReference type="PIRSF" id="PIRSF020623">
    <property type="entry name" value="PaaX"/>
    <property type="match status" value="1"/>
</dbReference>
<evidence type="ECO:0000259" key="1">
    <source>
        <dbReference type="Pfam" id="PF07848"/>
    </source>
</evidence>
<dbReference type="InterPro" id="IPR012906">
    <property type="entry name" value="PaaX-like_N"/>
</dbReference>
<accession>A0ABP6SY76</accession>
<evidence type="ECO:0000313" key="5">
    <source>
        <dbReference type="Proteomes" id="UP001501676"/>
    </source>
</evidence>
<dbReference type="InterPro" id="IPR013225">
    <property type="entry name" value="PaaX_C"/>
</dbReference>
<dbReference type="RefSeq" id="WP_345729129.1">
    <property type="nucleotide sequence ID" value="NZ_BAAAYN010000023.1"/>
</dbReference>
<evidence type="ECO:0000259" key="2">
    <source>
        <dbReference type="Pfam" id="PF08223"/>
    </source>
</evidence>
<feature type="domain" description="Transcriptional repressor PaaX-like C-terminal" evidence="2">
    <location>
        <begin position="180"/>
        <end position="265"/>
    </location>
</feature>
<sequence length="274" mass="30099">MILDDMESSPGSTTSLLRTIVGTSLRRIGGWIAVAHLVELAGTVGLPESRTRTALARIKAKGLLEADNREGVPGYALAPDAVPMLERGDRRIFQPRSMADNDRWCLISYSVPEQNRDVRHQLRRRLTWIGCGAVSPALWICPESLTEEVEDILADLDLSANATVFLANEVRGPGEPARWWDLASIRARHDAFLGAHADAVATLGDAPEDAFRAWIHGLDSWRIIPYIDPGLPARLLPDDWPGHQSAALFLQLRDQVLPRAHAYVARVTGTPSLG</sequence>
<dbReference type="EMBL" id="BAAAYN010000023">
    <property type="protein sequence ID" value="GAA3388397.1"/>
    <property type="molecule type" value="Genomic_DNA"/>
</dbReference>
<dbReference type="InterPro" id="IPR036388">
    <property type="entry name" value="WH-like_DNA-bd_sf"/>
</dbReference>
<dbReference type="PANTHER" id="PTHR30319:SF1">
    <property type="entry name" value="TRANSCRIPTIONAL REPRESSOR PAAX"/>
    <property type="match status" value="1"/>
</dbReference>
<gene>
    <name evidence="4" type="ORF">GCM10020369_34430</name>
</gene>
<organism evidence="4 5">
    <name type="scientific">Cryptosporangium minutisporangium</name>
    <dbReference type="NCBI Taxonomy" id="113569"/>
    <lineage>
        <taxon>Bacteria</taxon>
        <taxon>Bacillati</taxon>
        <taxon>Actinomycetota</taxon>
        <taxon>Actinomycetes</taxon>
        <taxon>Cryptosporangiales</taxon>
        <taxon>Cryptosporangiaceae</taxon>
        <taxon>Cryptosporangium</taxon>
    </lineage>
</organism>
<dbReference type="Proteomes" id="UP001501676">
    <property type="component" value="Unassembled WGS sequence"/>
</dbReference>
<evidence type="ECO:0000313" key="4">
    <source>
        <dbReference type="EMBL" id="GAA3388397.1"/>
    </source>
</evidence>
<protein>
    <submittedName>
        <fullName evidence="4">PaaX family transcriptional regulator C-terminal domain-containing protein</fullName>
    </submittedName>
</protein>
<dbReference type="PANTHER" id="PTHR30319">
    <property type="entry name" value="PHENYLACETIC ACID REGULATOR-RELATED TRANSCRIPTIONAL REPRESSOR"/>
    <property type="match status" value="1"/>
</dbReference>
<dbReference type="Gene3D" id="3.30.70.2650">
    <property type="match status" value="1"/>
</dbReference>
<dbReference type="Gene3D" id="1.10.10.10">
    <property type="entry name" value="Winged helix-like DNA-binding domain superfamily/Winged helix DNA-binding domain"/>
    <property type="match status" value="1"/>
</dbReference>
<dbReference type="Pfam" id="PF20803">
    <property type="entry name" value="PaaX_M"/>
    <property type="match status" value="1"/>
</dbReference>
<name>A0ABP6SY76_9ACTN</name>
<reference evidence="5" key="1">
    <citation type="journal article" date="2019" name="Int. J. Syst. Evol. Microbiol.">
        <title>The Global Catalogue of Microorganisms (GCM) 10K type strain sequencing project: providing services to taxonomists for standard genome sequencing and annotation.</title>
        <authorList>
            <consortium name="The Broad Institute Genomics Platform"/>
            <consortium name="The Broad Institute Genome Sequencing Center for Infectious Disease"/>
            <person name="Wu L."/>
            <person name="Ma J."/>
        </authorList>
    </citation>
    <scope>NUCLEOTIDE SEQUENCE [LARGE SCALE GENOMIC DNA]</scope>
    <source>
        <strain evidence="5">JCM 9458</strain>
    </source>
</reference>
<dbReference type="InterPro" id="IPR011965">
    <property type="entry name" value="PaaX_trns_reg"/>
</dbReference>